<reference evidence="1 2" key="1">
    <citation type="submission" date="2019-01" db="EMBL/GenBank/DDBJ databases">
        <title>Draft genome sequences of the type strains of six Macrococcus species.</title>
        <authorList>
            <person name="Mazhar S."/>
            <person name="Altermann E."/>
            <person name="Hill C."/>
            <person name="Mcauliffe O."/>
        </authorList>
    </citation>
    <scope>NUCLEOTIDE SEQUENCE [LARGE SCALE GENOMIC DNA]</scope>
    <source>
        <strain evidence="1 2">ATCC 51828</strain>
    </source>
</reference>
<organism evidence="1 2">
    <name type="scientific">Macrococcus carouselicus</name>
    <dbReference type="NCBI Taxonomy" id="69969"/>
    <lineage>
        <taxon>Bacteria</taxon>
        <taxon>Bacillati</taxon>
        <taxon>Bacillota</taxon>
        <taxon>Bacilli</taxon>
        <taxon>Bacillales</taxon>
        <taxon>Staphylococcaceae</taxon>
        <taxon>Macrococcus</taxon>
    </lineage>
</organism>
<dbReference type="Proteomes" id="UP000295280">
    <property type="component" value="Unassembled WGS sequence"/>
</dbReference>
<evidence type="ECO:0000313" key="2">
    <source>
        <dbReference type="Proteomes" id="UP000295280"/>
    </source>
</evidence>
<proteinExistence type="predicted"/>
<dbReference type="EMBL" id="SCWD01000005">
    <property type="protein sequence ID" value="TDL96605.1"/>
    <property type="molecule type" value="Genomic_DNA"/>
</dbReference>
<dbReference type="AlphaFoldDB" id="A0A9Q8CJP1"/>
<sequence length="106" mass="12231">MNELCDCAELLQINVSADYGADPLWCGVCHLNLDIDAFTLSDSLEHDLFRWTNRYGEWLDLDTDTLIPAGTELETKHNDEGRFLTKRLQDELPHYHFDFVPSADSR</sequence>
<accession>A0A9Q8CJP1</accession>
<protein>
    <submittedName>
        <fullName evidence="1">Uncharacterized protein</fullName>
    </submittedName>
</protein>
<dbReference type="RefSeq" id="WP_133418289.1">
    <property type="nucleotide sequence ID" value="NZ_SCWD01000005.1"/>
</dbReference>
<keyword evidence="2" id="KW-1185">Reference proteome</keyword>
<name>A0A9Q8CJP1_9STAP</name>
<evidence type="ECO:0000313" key="1">
    <source>
        <dbReference type="EMBL" id="TDL96605.1"/>
    </source>
</evidence>
<gene>
    <name evidence="1" type="ORF">ERX40_09625</name>
</gene>
<dbReference type="OrthoDB" id="2084083at2"/>
<comment type="caution">
    <text evidence="1">The sequence shown here is derived from an EMBL/GenBank/DDBJ whole genome shotgun (WGS) entry which is preliminary data.</text>
</comment>